<dbReference type="EMBL" id="JARKIK010000080">
    <property type="protein sequence ID" value="KAK8726121.1"/>
    <property type="molecule type" value="Genomic_DNA"/>
</dbReference>
<evidence type="ECO:0000256" key="1">
    <source>
        <dbReference type="SAM" id="MobiDB-lite"/>
    </source>
</evidence>
<proteinExistence type="predicted"/>
<feature type="compositionally biased region" description="Low complexity" evidence="1">
    <location>
        <begin position="10"/>
        <end position="25"/>
    </location>
</feature>
<comment type="caution">
    <text evidence="2">The sequence shown here is derived from an EMBL/GenBank/DDBJ whole genome shotgun (WGS) entry which is preliminary data.</text>
</comment>
<organism evidence="2 3">
    <name type="scientific">Cherax quadricarinatus</name>
    <name type="common">Australian red claw crayfish</name>
    <dbReference type="NCBI Taxonomy" id="27406"/>
    <lineage>
        <taxon>Eukaryota</taxon>
        <taxon>Metazoa</taxon>
        <taxon>Ecdysozoa</taxon>
        <taxon>Arthropoda</taxon>
        <taxon>Crustacea</taxon>
        <taxon>Multicrustacea</taxon>
        <taxon>Malacostraca</taxon>
        <taxon>Eumalacostraca</taxon>
        <taxon>Eucarida</taxon>
        <taxon>Decapoda</taxon>
        <taxon>Pleocyemata</taxon>
        <taxon>Astacidea</taxon>
        <taxon>Parastacoidea</taxon>
        <taxon>Parastacidae</taxon>
        <taxon>Cherax</taxon>
    </lineage>
</organism>
<evidence type="ECO:0000313" key="2">
    <source>
        <dbReference type="EMBL" id="KAK8726121.1"/>
    </source>
</evidence>
<reference evidence="2 3" key="1">
    <citation type="journal article" date="2024" name="BMC Genomics">
        <title>Genome assembly of redclaw crayfish (Cherax quadricarinatus) provides insights into its immune adaptation and hypoxia tolerance.</title>
        <authorList>
            <person name="Liu Z."/>
            <person name="Zheng J."/>
            <person name="Li H."/>
            <person name="Fang K."/>
            <person name="Wang S."/>
            <person name="He J."/>
            <person name="Zhou D."/>
            <person name="Weng S."/>
            <person name="Chi M."/>
            <person name="Gu Z."/>
            <person name="He J."/>
            <person name="Li F."/>
            <person name="Wang M."/>
        </authorList>
    </citation>
    <scope>NUCLEOTIDE SEQUENCE [LARGE SCALE GENOMIC DNA]</scope>
    <source>
        <strain evidence="2">ZL_2023a</strain>
    </source>
</reference>
<dbReference type="AlphaFoldDB" id="A0AAW0WFZ2"/>
<feature type="region of interest" description="Disordered" evidence="1">
    <location>
        <begin position="1"/>
        <end position="46"/>
    </location>
</feature>
<name>A0AAW0WFZ2_CHEQU</name>
<gene>
    <name evidence="2" type="ORF">OTU49_010380</name>
</gene>
<sequence>MSPSPQTHGTKTPPAAPTTPTKTPPISAVPPTSTGYSVGGKGEAKKGVTDKTVHLAEAHTRVFDAFSRAFSRQNVQFEKGKRGRCGPDFLTSTLPSSRWTHLTTRSLSSSSAVATSMTTMAALPSSARPLNPLWRL</sequence>
<accession>A0AAW0WFZ2</accession>
<keyword evidence="3" id="KW-1185">Reference proteome</keyword>
<dbReference type="Proteomes" id="UP001445076">
    <property type="component" value="Unassembled WGS sequence"/>
</dbReference>
<protein>
    <submittedName>
        <fullName evidence="2">Uncharacterized protein</fullName>
    </submittedName>
</protein>
<evidence type="ECO:0000313" key="3">
    <source>
        <dbReference type="Proteomes" id="UP001445076"/>
    </source>
</evidence>